<dbReference type="AlphaFoldDB" id="A0A7J8XRH9"/>
<protein>
    <submittedName>
        <fullName evidence="2">Uncharacterized protein</fullName>
    </submittedName>
</protein>
<reference evidence="2 3" key="1">
    <citation type="journal article" date="2019" name="Genome Biol. Evol.">
        <title>Insights into the evolution of the New World diploid cottons (Gossypium, subgenus Houzingenia) based on genome sequencing.</title>
        <authorList>
            <person name="Grover C.E."/>
            <person name="Arick M.A. 2nd"/>
            <person name="Thrash A."/>
            <person name="Conover J.L."/>
            <person name="Sanders W.S."/>
            <person name="Peterson D.G."/>
            <person name="Frelichowski J.E."/>
            <person name="Scheffler J.A."/>
            <person name="Scheffler B.E."/>
            <person name="Wendel J.F."/>
        </authorList>
    </citation>
    <scope>NUCLEOTIDE SEQUENCE [LARGE SCALE GENOMIC DNA]</scope>
    <source>
        <strain evidence="2">185</strain>
        <tissue evidence="2">Leaf</tissue>
    </source>
</reference>
<comment type="caution">
    <text evidence="2">The sequence shown here is derived from an EMBL/GenBank/DDBJ whole genome shotgun (WGS) entry which is preliminary data.</text>
</comment>
<feature type="region of interest" description="Disordered" evidence="1">
    <location>
        <begin position="100"/>
        <end position="120"/>
    </location>
</feature>
<sequence>LNKVIPFEIWPPIDVTAPWDTWPVQHKSYHEEILKAIQEYYESIPDSMEWSQNYPWYCIQINLDRIRIQDSQSQYEDKDEDFNPDAYYDALQMEIYQKKQEKQDHIIDLNLTSDESTDYD</sequence>
<dbReference type="EMBL" id="JABFAA010000008">
    <property type="protein sequence ID" value="MBA0689842.1"/>
    <property type="molecule type" value="Genomic_DNA"/>
</dbReference>
<keyword evidence="3" id="KW-1185">Reference proteome</keyword>
<evidence type="ECO:0000313" key="2">
    <source>
        <dbReference type="EMBL" id="MBA0689842.1"/>
    </source>
</evidence>
<accession>A0A7J8XRH9</accession>
<gene>
    <name evidence="2" type="ORF">Goari_007551</name>
</gene>
<feature type="non-terminal residue" evidence="2">
    <location>
        <position position="1"/>
    </location>
</feature>
<dbReference type="Proteomes" id="UP000593577">
    <property type="component" value="Unassembled WGS sequence"/>
</dbReference>
<name>A0A7J8XRH9_GOSAI</name>
<proteinExistence type="predicted"/>
<organism evidence="2 3">
    <name type="scientific">Gossypium aridum</name>
    <name type="common">American cotton</name>
    <name type="synonym">Erioxylum aridum</name>
    <dbReference type="NCBI Taxonomy" id="34290"/>
    <lineage>
        <taxon>Eukaryota</taxon>
        <taxon>Viridiplantae</taxon>
        <taxon>Streptophyta</taxon>
        <taxon>Embryophyta</taxon>
        <taxon>Tracheophyta</taxon>
        <taxon>Spermatophyta</taxon>
        <taxon>Magnoliopsida</taxon>
        <taxon>eudicotyledons</taxon>
        <taxon>Gunneridae</taxon>
        <taxon>Pentapetalae</taxon>
        <taxon>rosids</taxon>
        <taxon>malvids</taxon>
        <taxon>Malvales</taxon>
        <taxon>Malvaceae</taxon>
        <taxon>Malvoideae</taxon>
        <taxon>Gossypium</taxon>
    </lineage>
</organism>
<evidence type="ECO:0000256" key="1">
    <source>
        <dbReference type="SAM" id="MobiDB-lite"/>
    </source>
</evidence>
<evidence type="ECO:0000313" key="3">
    <source>
        <dbReference type="Proteomes" id="UP000593577"/>
    </source>
</evidence>